<dbReference type="PANTHER" id="PTHR31616">
    <property type="entry name" value="TREHALASE"/>
    <property type="match status" value="1"/>
</dbReference>
<feature type="domain" description="Trehalase-like N-terminal" evidence="3">
    <location>
        <begin position="5"/>
        <end position="147"/>
    </location>
</feature>
<sequence length="641" mass="72909">MEYPPLRDYGIIGNDDRCALVSRYGSIDWCCFPHLESPSVFARILDADRGGHFSVRPAEPHESSHCYADRTNVLETTFETDDGQATVTDFMPIRNDGMPDDERFQQAIYRRLECDRGSMDMTVEFEPGFDYARKEATLESTADGVVATSGDGSHETGAQATYNEAAAGGERLHLFGDLEFGIDDTAGAATGTVSLTADDDCWVGVQYGGREPMASIDPQETLDETKHYWREWLGSRDDIPESMPERWHEMVVRSELLLKLLIHHETGAIPAAPTTSIPEAIGEPRTWDYRYNWIRDAKFTVQALHDTGHRQEAREYFDWFADIAHTDPAEIQPLYGLHGEEDIDEHTLEHLSGYRDTDPVRIGNAAAPQKQLDAYGTIVQAIYETIRFDAGTPIDDDDWAAICDIVDYVCAHWEERDAGIWEFRDERRHFLHSKLLCWVALDRGIALATENEFEAPIEKWRDNREALREEIEERGYSEEAGSFVQHFETDEALDATALLIPIYEFLPPEDERVQSTIDAVLDRLTTEDGLVVRFVDTDIRRDEEKAFLLCSFWLIDALILSNRLERAREYFENVLDYASPLGLYSEKVDPEDGTLLGNFPQAFSHLGLINSVTYLARAIETEGDVEPDDFDPENIETLFRR</sequence>
<keyword evidence="4" id="KW-0378">Hydrolase</keyword>
<feature type="domain" description="GH15-like" evidence="2">
    <location>
        <begin position="248"/>
        <end position="611"/>
    </location>
</feature>
<organism evidence="4 5">
    <name type="scientific">Natronorubrum halalkaliphilum</name>
    <dbReference type="NCBI Taxonomy" id="2691917"/>
    <lineage>
        <taxon>Archaea</taxon>
        <taxon>Methanobacteriati</taxon>
        <taxon>Methanobacteriota</taxon>
        <taxon>Stenosarchaea group</taxon>
        <taxon>Halobacteria</taxon>
        <taxon>Halobacteriales</taxon>
        <taxon>Natrialbaceae</taxon>
        <taxon>Natronorubrum</taxon>
    </lineage>
</organism>
<dbReference type="Pfam" id="PF19291">
    <property type="entry name" value="TREH_N"/>
    <property type="match status" value="1"/>
</dbReference>
<dbReference type="InterPro" id="IPR012341">
    <property type="entry name" value="6hp_glycosidase-like_sf"/>
</dbReference>
<dbReference type="OrthoDB" id="36362at2157"/>
<dbReference type="Gene3D" id="1.50.10.10">
    <property type="match status" value="1"/>
</dbReference>
<comment type="similarity">
    <text evidence="1">Belongs to the glycosyl hydrolase 15 family.</text>
</comment>
<dbReference type="InterPro" id="IPR011613">
    <property type="entry name" value="GH15-like"/>
</dbReference>
<reference evidence="4 5" key="1">
    <citation type="submission" date="2020-01" db="EMBL/GenBank/DDBJ databases">
        <title>Natronorubrum sp. JWXQ-INN 674 isolated from Inner Mongolia Autonomous Region of China.</title>
        <authorList>
            <person name="Xue Q."/>
        </authorList>
    </citation>
    <scope>NUCLEOTIDE SEQUENCE [LARGE SCALE GENOMIC DNA]</scope>
    <source>
        <strain evidence="4 5">JWXQ-INN-674</strain>
    </source>
</reference>
<dbReference type="GO" id="GO:0004553">
    <property type="term" value="F:hydrolase activity, hydrolyzing O-glycosyl compounds"/>
    <property type="evidence" value="ECO:0007669"/>
    <property type="project" value="UniProtKB-ARBA"/>
</dbReference>
<dbReference type="EMBL" id="WUYX01000015">
    <property type="protein sequence ID" value="MXV61153.1"/>
    <property type="molecule type" value="Genomic_DNA"/>
</dbReference>
<dbReference type="GO" id="GO:0005975">
    <property type="term" value="P:carbohydrate metabolic process"/>
    <property type="evidence" value="ECO:0007669"/>
    <property type="project" value="InterPro"/>
</dbReference>
<gene>
    <name evidence="4" type="ORF">GS429_03575</name>
</gene>
<protein>
    <submittedName>
        <fullName evidence="4">Glycoside hydrolase family 15 protein</fullName>
    </submittedName>
</protein>
<comment type="caution">
    <text evidence="4">The sequence shown here is derived from an EMBL/GenBank/DDBJ whole genome shotgun (WGS) entry which is preliminary data.</text>
</comment>
<name>A0A6B0VIQ8_9EURY</name>
<dbReference type="InterPro" id="IPR045582">
    <property type="entry name" value="Trehalase-like_N"/>
</dbReference>
<dbReference type="InterPro" id="IPR008928">
    <property type="entry name" value="6-hairpin_glycosidase_sf"/>
</dbReference>
<evidence type="ECO:0000313" key="5">
    <source>
        <dbReference type="Proteomes" id="UP000434101"/>
    </source>
</evidence>
<evidence type="ECO:0000259" key="3">
    <source>
        <dbReference type="Pfam" id="PF19291"/>
    </source>
</evidence>
<keyword evidence="5" id="KW-1185">Reference proteome</keyword>
<dbReference type="AlphaFoldDB" id="A0A6B0VIQ8"/>
<dbReference type="Pfam" id="PF00723">
    <property type="entry name" value="Glyco_hydro_15"/>
    <property type="match status" value="1"/>
</dbReference>
<proteinExistence type="inferred from homology"/>
<dbReference type="SUPFAM" id="SSF48208">
    <property type="entry name" value="Six-hairpin glycosidases"/>
    <property type="match status" value="1"/>
</dbReference>
<evidence type="ECO:0000259" key="2">
    <source>
        <dbReference type="Pfam" id="PF00723"/>
    </source>
</evidence>
<evidence type="ECO:0000256" key="1">
    <source>
        <dbReference type="ARBA" id="ARBA00006188"/>
    </source>
</evidence>
<accession>A0A6B0VIQ8</accession>
<evidence type="ECO:0000313" key="4">
    <source>
        <dbReference type="EMBL" id="MXV61153.1"/>
    </source>
</evidence>
<dbReference type="Proteomes" id="UP000434101">
    <property type="component" value="Unassembled WGS sequence"/>
</dbReference>
<dbReference type="RefSeq" id="WP_160062788.1">
    <property type="nucleotide sequence ID" value="NZ_WUYX01000015.1"/>
</dbReference>
<dbReference type="PANTHER" id="PTHR31616:SF0">
    <property type="entry name" value="GLUCAN 1,4-ALPHA-GLUCOSIDASE"/>
    <property type="match status" value="1"/>
</dbReference>